<proteinExistence type="predicted"/>
<evidence type="ECO:0000256" key="2">
    <source>
        <dbReference type="ARBA" id="ARBA00022692"/>
    </source>
</evidence>
<evidence type="ECO:0000259" key="6">
    <source>
        <dbReference type="Pfam" id="PF13515"/>
    </source>
</evidence>
<keyword evidence="2 5" id="KW-0812">Transmembrane</keyword>
<evidence type="ECO:0000256" key="5">
    <source>
        <dbReference type="SAM" id="Phobius"/>
    </source>
</evidence>
<evidence type="ECO:0000256" key="1">
    <source>
        <dbReference type="ARBA" id="ARBA00004141"/>
    </source>
</evidence>
<dbReference type="GO" id="GO:0016020">
    <property type="term" value="C:membrane"/>
    <property type="evidence" value="ECO:0007669"/>
    <property type="project" value="UniProtKB-SubCell"/>
</dbReference>
<evidence type="ECO:0000313" key="8">
    <source>
        <dbReference type="Proteomes" id="UP000010290"/>
    </source>
</evidence>
<comment type="subcellular location">
    <subcellularLocation>
        <location evidence="1">Membrane</location>
        <topology evidence="1">Multi-pass membrane protein</topology>
    </subcellularLocation>
</comment>
<feature type="transmembrane region" description="Helical" evidence="5">
    <location>
        <begin position="298"/>
        <end position="319"/>
    </location>
</feature>
<feature type="transmembrane region" description="Helical" evidence="5">
    <location>
        <begin position="266"/>
        <end position="286"/>
    </location>
</feature>
<dbReference type="RefSeq" id="WP_008916490.1">
    <property type="nucleotide sequence ID" value="NZ_CM001773.1"/>
</dbReference>
<keyword evidence="8" id="KW-1185">Reference proteome</keyword>
<feature type="transmembrane region" description="Helical" evidence="5">
    <location>
        <begin position="221"/>
        <end position="237"/>
    </location>
</feature>
<keyword evidence="3 5" id="KW-1133">Transmembrane helix</keyword>
<feature type="transmembrane region" description="Helical" evidence="5">
    <location>
        <begin position="6"/>
        <end position="31"/>
    </location>
</feature>
<feature type="domain" description="Integral membrane bound transporter" evidence="6">
    <location>
        <begin position="183"/>
        <end position="311"/>
    </location>
</feature>
<protein>
    <recommendedName>
        <fullName evidence="6">Integral membrane bound transporter domain-containing protein</fullName>
    </recommendedName>
</protein>
<evidence type="ECO:0000256" key="4">
    <source>
        <dbReference type="ARBA" id="ARBA00023136"/>
    </source>
</evidence>
<accession>K8W2Y0</accession>
<feature type="transmembrane region" description="Helical" evidence="5">
    <location>
        <begin position="75"/>
        <end position="95"/>
    </location>
</feature>
<gene>
    <name evidence="7" type="ORF">OO7_13708</name>
</gene>
<evidence type="ECO:0000313" key="7">
    <source>
        <dbReference type="EMBL" id="EKT54191.1"/>
    </source>
</evidence>
<feature type="transmembrane region" description="Helical" evidence="5">
    <location>
        <begin position="243"/>
        <end position="259"/>
    </location>
</feature>
<dbReference type="Pfam" id="PF13515">
    <property type="entry name" value="FUSC_2"/>
    <property type="match status" value="1"/>
</dbReference>
<name>K8W2Y0_9GAMM</name>
<dbReference type="Proteomes" id="UP000010290">
    <property type="component" value="Chromosome"/>
</dbReference>
<organism evidence="7 8">
    <name type="scientific">Providencia sneebia DSM 19967</name>
    <dbReference type="NCBI Taxonomy" id="1141660"/>
    <lineage>
        <taxon>Bacteria</taxon>
        <taxon>Pseudomonadati</taxon>
        <taxon>Pseudomonadota</taxon>
        <taxon>Gammaproteobacteria</taxon>
        <taxon>Enterobacterales</taxon>
        <taxon>Morganellaceae</taxon>
        <taxon>Providencia</taxon>
    </lineage>
</organism>
<keyword evidence="4 5" id="KW-0472">Membrane</keyword>
<sequence>MTKFSESFYLTLCVVMSFIITYSVAGIDATLWSSLSTLHGYNIFNKANQYKNIAYSFLCSLFVFLGAALGHYFGFSYLFFLILIISPFVYYQFYIVDSSLDISIKYFMIFFIIGATLNKSSFDGLVVGLLIGTIVTLLFCYSISRRQKIKFHQIRKYILIKRNRINSDLVYQSSIYSIGLLLCVLSSKAINTDHFFWAPLTFIFVLNPALKSIVRLTRDRVIGTLVVVLMIYFSFNISEVMPYIGFAYILLFSFLIPISNTKNNNIFGSFCITGLVLSLLEMSIYFDNTNYHLLAERIIDTLIGGAFAIVCSYFIKLVVKK</sequence>
<feature type="transmembrane region" description="Helical" evidence="5">
    <location>
        <begin position="196"/>
        <end position="214"/>
    </location>
</feature>
<dbReference type="AlphaFoldDB" id="K8W2Y0"/>
<feature type="transmembrane region" description="Helical" evidence="5">
    <location>
        <begin position="165"/>
        <end position="190"/>
    </location>
</feature>
<feature type="transmembrane region" description="Helical" evidence="5">
    <location>
        <begin position="52"/>
        <end position="69"/>
    </location>
</feature>
<evidence type="ECO:0000256" key="3">
    <source>
        <dbReference type="ARBA" id="ARBA00022989"/>
    </source>
</evidence>
<reference evidence="7 8" key="1">
    <citation type="journal article" date="2012" name="BMC Genomics">
        <title>Comparative genomics of bacteria in the genus Providencia isolated from wild Drosophila melanogaster.</title>
        <authorList>
            <person name="Galac M.R."/>
            <person name="Lazzaro B.P."/>
        </authorList>
    </citation>
    <scope>NUCLEOTIDE SEQUENCE [LARGE SCALE GENOMIC DNA]</scope>
    <source>
        <strain evidence="7 8">DSM 19967</strain>
    </source>
</reference>
<dbReference type="InterPro" id="IPR049453">
    <property type="entry name" value="Memb_transporter_dom"/>
</dbReference>
<dbReference type="HOGENOM" id="CLU_074557_0_0_6"/>
<feature type="transmembrane region" description="Helical" evidence="5">
    <location>
        <begin position="124"/>
        <end position="144"/>
    </location>
</feature>
<comment type="caution">
    <text evidence="7">The sequence shown here is derived from an EMBL/GenBank/DDBJ whole genome shotgun (WGS) entry which is preliminary data.</text>
</comment>
<dbReference type="PATRIC" id="fig|1141660.3.peg.2736"/>
<dbReference type="EMBL" id="AKKN01000011">
    <property type="protein sequence ID" value="EKT54191.1"/>
    <property type="molecule type" value="Genomic_DNA"/>
</dbReference>